<dbReference type="GO" id="GO:0016994">
    <property type="term" value="F:precorrin-6A reductase activity"/>
    <property type="evidence" value="ECO:0007669"/>
    <property type="project" value="InterPro"/>
</dbReference>
<dbReference type="AlphaFoldDB" id="A0A9E6PUP8"/>
<dbReference type="RefSeq" id="WP_186660723.1">
    <property type="nucleotide sequence ID" value="NZ_CP077095.1"/>
</dbReference>
<dbReference type="PANTHER" id="PTHR36925">
    <property type="entry name" value="COBALT-PRECORRIN-6A REDUCTASE"/>
    <property type="match status" value="1"/>
</dbReference>
<keyword evidence="5" id="KW-1185">Reference proteome</keyword>
<dbReference type="EC" id="1.3.1.106" evidence="4"/>
<gene>
    <name evidence="4" type="ORF">HU772_022000</name>
</gene>
<evidence type="ECO:0000313" key="4">
    <source>
        <dbReference type="EMBL" id="QXI37967.1"/>
    </source>
</evidence>
<dbReference type="PROSITE" id="PS51014">
    <property type="entry name" value="COBK_CBIJ"/>
    <property type="match status" value="1"/>
</dbReference>
<dbReference type="PANTHER" id="PTHR36925:SF1">
    <property type="entry name" value="COBALT-PRECORRIN-6A REDUCTASE"/>
    <property type="match status" value="1"/>
</dbReference>
<dbReference type="Proteomes" id="UP000633418">
    <property type="component" value="Chromosome"/>
</dbReference>
<protein>
    <submittedName>
        <fullName evidence="4">Cobalt-precorrin-6A reductase</fullName>
        <ecNumber evidence="4">1.3.1.106</ecNumber>
    </submittedName>
</protein>
<evidence type="ECO:0000313" key="5">
    <source>
        <dbReference type="Proteomes" id="UP000633418"/>
    </source>
</evidence>
<dbReference type="Pfam" id="PF02571">
    <property type="entry name" value="CbiJ"/>
    <property type="match status" value="1"/>
</dbReference>
<sequence length="242" mass="26252">MKGRILLLGGVTEALAIARQLGPQHVYSLAGIGRVPQDLACQVRVGGYGGAEGMAEYLRQAGVSLLIDATHPYAAQISRNAALAACSAGIPCWALRRPAWRAQPGDDWREVEDWGGLIEALAPFERPLFTLGREPLQHLDEIPPHQFWTLRALEACPGNERCEVIGARGPFLIDDERALFERRRVDVLVSKNSGSTATEPKLEVARERGVPVLVLKRPVLPEVGRAFQDAGALLEALGLSKA</sequence>
<organism evidence="4 5">
    <name type="scientific">Pseudomonas xantholysinigenes</name>
    <dbReference type="NCBI Taxonomy" id="2745490"/>
    <lineage>
        <taxon>Bacteria</taxon>
        <taxon>Pseudomonadati</taxon>
        <taxon>Pseudomonadota</taxon>
        <taxon>Gammaproteobacteria</taxon>
        <taxon>Pseudomonadales</taxon>
        <taxon>Pseudomonadaceae</taxon>
        <taxon>Pseudomonas</taxon>
    </lineage>
</organism>
<evidence type="ECO:0000256" key="1">
    <source>
        <dbReference type="ARBA" id="ARBA00004953"/>
    </source>
</evidence>
<dbReference type="KEGG" id="pxn:HU772_022000"/>
<keyword evidence="3 4" id="KW-0560">Oxidoreductase</keyword>
<dbReference type="GO" id="GO:0009236">
    <property type="term" value="P:cobalamin biosynthetic process"/>
    <property type="evidence" value="ECO:0007669"/>
    <property type="project" value="UniProtKB-KW"/>
</dbReference>
<name>A0A9E6PUP8_9PSED</name>
<dbReference type="NCBIfam" id="NF005969">
    <property type="entry name" value="PRK08057.1-3"/>
    <property type="match status" value="1"/>
</dbReference>
<reference evidence="4 5" key="1">
    <citation type="journal article" date="2020" name="Microorganisms">
        <title>Reliable Identification of Environmental Pseudomonas Isolates Using the rpoD Gene.</title>
        <authorList>
            <consortium name="The Broad Institute Genome Sequencing Platform"/>
            <person name="Girard L."/>
            <person name="Lood C."/>
            <person name="Rokni-Zadeh H."/>
            <person name="van Noort V."/>
            <person name="Lavigne R."/>
            <person name="De Mot R."/>
        </authorList>
    </citation>
    <scope>NUCLEOTIDE SEQUENCE [LARGE SCALE GENOMIC DNA]</scope>
    <source>
        <strain evidence="4 5">RW9S1A</strain>
    </source>
</reference>
<evidence type="ECO:0000256" key="2">
    <source>
        <dbReference type="ARBA" id="ARBA00022573"/>
    </source>
</evidence>
<comment type="pathway">
    <text evidence="1">Cofactor biosynthesis; adenosylcobalamin biosynthesis.</text>
</comment>
<accession>A0A9E6PUP8</accession>
<keyword evidence="2" id="KW-0169">Cobalamin biosynthesis</keyword>
<dbReference type="EMBL" id="CP077095">
    <property type="protein sequence ID" value="QXI37967.1"/>
    <property type="molecule type" value="Genomic_DNA"/>
</dbReference>
<evidence type="ECO:0000256" key="3">
    <source>
        <dbReference type="ARBA" id="ARBA00023002"/>
    </source>
</evidence>
<reference evidence="4 5" key="2">
    <citation type="journal article" date="2021" name="Microorganisms">
        <title>The Ever-Expanding Pseudomonas Genus: Description of 43 New Species and Partition of the Pseudomonas putida Group.</title>
        <authorList>
            <person name="Girard L."/>
            <person name="Lood C."/>
            <person name="Hofte M."/>
            <person name="Vandamme P."/>
            <person name="Rokni-Zadeh H."/>
            <person name="van Noort V."/>
            <person name="Lavigne R."/>
            <person name="De Mot R."/>
        </authorList>
    </citation>
    <scope>NUCLEOTIDE SEQUENCE [LARGE SCALE GENOMIC DNA]</scope>
    <source>
        <strain evidence="4 5">RW9S1A</strain>
    </source>
</reference>
<dbReference type="InterPro" id="IPR003723">
    <property type="entry name" value="Precorrin-6x_reduct"/>
</dbReference>
<proteinExistence type="predicted"/>